<sequence>MIKVCGLHLDTLAIPYIAETKQAVERQRFLELITNRVNINSQVELKKKGDDDKEEDKDGDCGQEEYGTREAQTEDLKVEEVLLEVQASNCNSTNCSSFNRANVEVTVRCISNVTNSNREAAISELKSRQKDLSTFVEIDLRDEVEEAPKQLAVLLSNLDKAEEEKDKNRIAMKRSNEIPSTMGFSSFSLPLAYWWLFCPSTVTQTTCSGRCVTKEAGIPFF</sequence>
<dbReference type="GO" id="GO:0005840">
    <property type="term" value="C:ribosome"/>
    <property type="evidence" value="ECO:0007669"/>
    <property type="project" value="UniProtKB-KW"/>
</dbReference>
<dbReference type="AlphaFoldDB" id="A0A4D9EQA1"/>
<keyword evidence="3" id="KW-0689">Ribosomal protein</keyword>
<gene>
    <name evidence="3" type="ORF">DR999_PMT07628</name>
</gene>
<reference evidence="3 4" key="1">
    <citation type="submission" date="2019-04" db="EMBL/GenBank/DDBJ databases">
        <title>Draft genome of the big-headed turtle Platysternon megacephalum.</title>
        <authorList>
            <person name="Gong S."/>
        </authorList>
    </citation>
    <scope>NUCLEOTIDE SEQUENCE [LARGE SCALE GENOMIC DNA]</scope>
    <source>
        <strain evidence="3">DO16091913</strain>
        <tissue evidence="3">Muscle</tissue>
    </source>
</reference>
<name>A0A4D9EQA1_9SAUR</name>
<keyword evidence="1" id="KW-0175">Coiled coil</keyword>
<keyword evidence="4" id="KW-1185">Reference proteome</keyword>
<protein>
    <submittedName>
        <fullName evidence="3">39S ribosomal protein L23, mitochondrial</fullName>
    </submittedName>
</protein>
<feature type="region of interest" description="Disordered" evidence="2">
    <location>
        <begin position="46"/>
        <end position="71"/>
    </location>
</feature>
<evidence type="ECO:0000256" key="2">
    <source>
        <dbReference type="SAM" id="MobiDB-lite"/>
    </source>
</evidence>
<dbReference type="Proteomes" id="UP000297703">
    <property type="component" value="Unassembled WGS sequence"/>
</dbReference>
<evidence type="ECO:0000313" key="3">
    <source>
        <dbReference type="EMBL" id="TFK09342.1"/>
    </source>
</evidence>
<proteinExistence type="predicted"/>
<feature type="compositionally biased region" description="Acidic residues" evidence="2">
    <location>
        <begin position="52"/>
        <end position="63"/>
    </location>
</feature>
<feature type="coiled-coil region" evidence="1">
    <location>
        <begin position="144"/>
        <end position="178"/>
    </location>
</feature>
<reference evidence="3 4" key="2">
    <citation type="submission" date="2019-04" db="EMBL/GenBank/DDBJ databases">
        <title>The genome sequence of big-headed turtle.</title>
        <authorList>
            <person name="Gong S."/>
        </authorList>
    </citation>
    <scope>NUCLEOTIDE SEQUENCE [LARGE SCALE GENOMIC DNA]</scope>
    <source>
        <strain evidence="3">DO16091913</strain>
        <tissue evidence="3">Muscle</tissue>
    </source>
</reference>
<accession>A0A4D9EQA1</accession>
<evidence type="ECO:0000313" key="4">
    <source>
        <dbReference type="Proteomes" id="UP000297703"/>
    </source>
</evidence>
<dbReference type="EMBL" id="QXTE01000054">
    <property type="protein sequence ID" value="TFK09342.1"/>
    <property type="molecule type" value="Genomic_DNA"/>
</dbReference>
<evidence type="ECO:0000256" key="1">
    <source>
        <dbReference type="SAM" id="Coils"/>
    </source>
</evidence>
<comment type="caution">
    <text evidence="3">The sequence shown here is derived from an EMBL/GenBank/DDBJ whole genome shotgun (WGS) entry which is preliminary data.</text>
</comment>
<organism evidence="3 4">
    <name type="scientific">Platysternon megacephalum</name>
    <name type="common">big-headed turtle</name>
    <dbReference type="NCBI Taxonomy" id="55544"/>
    <lineage>
        <taxon>Eukaryota</taxon>
        <taxon>Metazoa</taxon>
        <taxon>Chordata</taxon>
        <taxon>Craniata</taxon>
        <taxon>Vertebrata</taxon>
        <taxon>Euteleostomi</taxon>
        <taxon>Archelosauria</taxon>
        <taxon>Testudinata</taxon>
        <taxon>Testudines</taxon>
        <taxon>Cryptodira</taxon>
        <taxon>Durocryptodira</taxon>
        <taxon>Testudinoidea</taxon>
        <taxon>Platysternidae</taxon>
        <taxon>Platysternon</taxon>
    </lineage>
</organism>
<keyword evidence="3" id="KW-0687">Ribonucleoprotein</keyword>